<sequence length="70" mass="7605">MARVSGRWFGHVGVGSLGFKWSGKNNCLDGNGLVGEENNVNGGACEAIGFRCKVEIDDYRVKIGQFKNLQ</sequence>
<dbReference type="Proteomes" id="UP001314170">
    <property type="component" value="Unassembled WGS sequence"/>
</dbReference>
<protein>
    <submittedName>
        <fullName evidence="1">Uncharacterized protein</fullName>
    </submittedName>
</protein>
<proteinExistence type="predicted"/>
<dbReference type="AlphaFoldDB" id="A0AAV1QXN0"/>
<accession>A0AAV1QXN0</accession>
<gene>
    <name evidence="1" type="ORF">DCAF_LOCUS4143</name>
</gene>
<reference evidence="1 2" key="1">
    <citation type="submission" date="2024-01" db="EMBL/GenBank/DDBJ databases">
        <authorList>
            <person name="Waweru B."/>
        </authorList>
    </citation>
    <scope>NUCLEOTIDE SEQUENCE [LARGE SCALE GENOMIC DNA]</scope>
</reference>
<organism evidence="1 2">
    <name type="scientific">Dovyalis caffra</name>
    <dbReference type="NCBI Taxonomy" id="77055"/>
    <lineage>
        <taxon>Eukaryota</taxon>
        <taxon>Viridiplantae</taxon>
        <taxon>Streptophyta</taxon>
        <taxon>Embryophyta</taxon>
        <taxon>Tracheophyta</taxon>
        <taxon>Spermatophyta</taxon>
        <taxon>Magnoliopsida</taxon>
        <taxon>eudicotyledons</taxon>
        <taxon>Gunneridae</taxon>
        <taxon>Pentapetalae</taxon>
        <taxon>rosids</taxon>
        <taxon>fabids</taxon>
        <taxon>Malpighiales</taxon>
        <taxon>Salicaceae</taxon>
        <taxon>Flacourtieae</taxon>
        <taxon>Dovyalis</taxon>
    </lineage>
</organism>
<evidence type="ECO:0000313" key="2">
    <source>
        <dbReference type="Proteomes" id="UP001314170"/>
    </source>
</evidence>
<comment type="caution">
    <text evidence="1">The sequence shown here is derived from an EMBL/GenBank/DDBJ whole genome shotgun (WGS) entry which is preliminary data.</text>
</comment>
<dbReference type="EMBL" id="CAWUPB010000851">
    <property type="protein sequence ID" value="CAK7326443.1"/>
    <property type="molecule type" value="Genomic_DNA"/>
</dbReference>
<name>A0AAV1QXN0_9ROSI</name>
<keyword evidence="2" id="KW-1185">Reference proteome</keyword>
<evidence type="ECO:0000313" key="1">
    <source>
        <dbReference type="EMBL" id="CAK7326443.1"/>
    </source>
</evidence>